<dbReference type="InterPro" id="IPR040476">
    <property type="entry name" value="CSD2"/>
</dbReference>
<proteinExistence type="inferred from homology"/>
<dbReference type="OrthoDB" id="9764149at2"/>
<dbReference type="InterPro" id="IPR001900">
    <property type="entry name" value="RNase_II/R"/>
</dbReference>
<dbReference type="InterPro" id="IPR013668">
    <property type="entry name" value="RNase_R_HTH_12"/>
</dbReference>
<keyword evidence="4 8" id="KW-0540">Nuclease</keyword>
<dbReference type="InterPro" id="IPR003029">
    <property type="entry name" value="S1_domain"/>
</dbReference>
<dbReference type="GO" id="GO:0003723">
    <property type="term" value="F:RNA binding"/>
    <property type="evidence" value="ECO:0007669"/>
    <property type="project" value="UniProtKB-UniRule"/>
</dbReference>
<comment type="similarity">
    <text evidence="8">Belongs to the RNR ribonuclease family. RNase R subfamily.</text>
</comment>
<dbReference type="GO" id="GO:0008859">
    <property type="term" value="F:exoribonuclease II activity"/>
    <property type="evidence" value="ECO:0007669"/>
    <property type="project" value="UniProtKB-UniRule"/>
</dbReference>
<dbReference type="InterPro" id="IPR011129">
    <property type="entry name" value="CSD"/>
</dbReference>
<evidence type="ECO:0000256" key="5">
    <source>
        <dbReference type="ARBA" id="ARBA00022801"/>
    </source>
</evidence>
<dbReference type="HAMAP" id="MF_01895">
    <property type="entry name" value="RNase_R"/>
    <property type="match status" value="1"/>
</dbReference>
<accession>A0A2T3QEG7</accession>
<evidence type="ECO:0000256" key="7">
    <source>
        <dbReference type="ARBA" id="ARBA00022884"/>
    </source>
</evidence>
<feature type="compositionally biased region" description="Basic and acidic residues" evidence="9">
    <location>
        <begin position="790"/>
        <end position="799"/>
    </location>
</feature>
<dbReference type="AlphaFoldDB" id="A0A2T3QEG7"/>
<gene>
    <name evidence="8 10" type="primary">rnr</name>
    <name evidence="10" type="ORF">NCTC11647_00121</name>
</gene>
<comment type="function">
    <text evidence="8">3'-5' exoribonuclease that releases 5'-nucleoside monophosphates and is involved in maturation of structured RNAs.</text>
</comment>
<feature type="compositionally biased region" description="Basic residues" evidence="9">
    <location>
        <begin position="819"/>
        <end position="828"/>
    </location>
</feature>
<dbReference type="PROSITE" id="PS01175">
    <property type="entry name" value="RIBONUCLEASE_II"/>
    <property type="match status" value="1"/>
</dbReference>
<keyword evidence="7 8" id="KW-0694">RNA-binding</keyword>
<comment type="subcellular location">
    <subcellularLocation>
        <location evidence="2 8">Cytoplasm</location>
    </subcellularLocation>
</comment>
<dbReference type="Pfam" id="PF00575">
    <property type="entry name" value="S1"/>
    <property type="match status" value="1"/>
</dbReference>
<dbReference type="SUPFAM" id="SSF50249">
    <property type="entry name" value="Nucleic acid-binding proteins"/>
    <property type="match status" value="4"/>
</dbReference>
<dbReference type="Pfam" id="PF08206">
    <property type="entry name" value="OB_RNB"/>
    <property type="match status" value="1"/>
</dbReference>
<dbReference type="InterPro" id="IPR012340">
    <property type="entry name" value="NA-bd_OB-fold"/>
</dbReference>
<evidence type="ECO:0000256" key="1">
    <source>
        <dbReference type="ARBA" id="ARBA00001849"/>
    </source>
</evidence>
<dbReference type="GO" id="GO:0006402">
    <property type="term" value="P:mRNA catabolic process"/>
    <property type="evidence" value="ECO:0007669"/>
    <property type="project" value="TreeGrafter"/>
</dbReference>
<keyword evidence="6 8" id="KW-0269">Exonuclease</keyword>
<keyword evidence="5 8" id="KW-0378">Hydrolase</keyword>
<keyword evidence="3 8" id="KW-0963">Cytoplasm</keyword>
<protein>
    <recommendedName>
        <fullName evidence="8">Ribonuclease R</fullName>
        <shortName evidence="8">RNase R</shortName>
        <ecNumber evidence="8">3.1.13.1</ecNumber>
    </recommendedName>
</protein>
<sequence>MSTGTTDLPVDPFRDREATNYENPIPSREMLLEVIRGFDTPISRDQLFAELKLEGDDQYEGLRRRLRAMERDGQLIFTRRQCYALPERLDLIKGYVMGHRDGFGFVRPEGNMSKDDDLLLPVHQMRGVIHGDYILAQVAGVDKRGRKEGRVVRVLKPTTAQIVGRFFIEDGMGYVVPDDSRIAQDIVIPQADRLGARMGNVVVVEITQRATRQYNAVGKVVEVLGENMAPGMEIEIALRTHDIPHEWPADVEKQIKDLTEEVPEEAKQGRVDLRQLPLVTIDGEDARDFDDAVFCEKKKSGGWRLWVAIADVSYYVRHDSALDKEAVKRGNSVYFPSQVIPMLPEVLSNGLCSLNPQVDRLCMVCEMTISDTGKLSGYKHYEAVMNSHARLTYTKVSKMLEGDEELRERYAPLVPHLEELYSMYKVLKEAREARGAIEFETVETQFIFNADRKIDRIVPAVRNDAHKIIEECMILANIASARFVEKAKEPALYRVHDVPGEERLTGFRDFLGELGLQLDGGFEPAPADYAKLAHQIEGREDKELIQTMLLRSMKQAVYQADNIGHFGLALKQYAHFTSPIRRYPDLTLHRAIKYLIAKQEGRNQDRWTPTGGYHYSFDDIDVLGEQCSMTERRADDATRDVADWLKCEYMQDHLGDEFDGVIANVTGFGFFVRLNELNIDGLVHVSNLANDYYQYDPIGQRLIGESSGQIYRLGDSVKVKVAAINLNDRQIDFDLVGSKRKVRGEGKTAKNRDKKQRMRKAEGLKRQSLKVYRVEDGAAVVDPAKQEQQQAEKKKDCRSTRQKLKQGAIPKFEDDKAPKGRGKGGKKKASTDTKAKAKPSTAARKKKKQRAGKAERAAKKK</sequence>
<dbReference type="NCBIfam" id="TIGR00358">
    <property type="entry name" value="3_prime_RNase"/>
    <property type="match status" value="1"/>
</dbReference>
<dbReference type="SMART" id="SM00316">
    <property type="entry name" value="S1"/>
    <property type="match status" value="1"/>
</dbReference>
<reference evidence="10 11" key="1">
    <citation type="submission" date="2018-06" db="EMBL/GenBank/DDBJ databases">
        <authorList>
            <consortium name="Pathogen Informatics"/>
            <person name="Doyle S."/>
        </authorList>
    </citation>
    <scope>NUCLEOTIDE SEQUENCE [LARGE SCALE GENOMIC DNA]</scope>
    <source>
        <strain evidence="10 11">NCTC11647</strain>
    </source>
</reference>
<comment type="catalytic activity">
    <reaction evidence="1 8">
        <text>Exonucleolytic cleavage in the 3'- to 5'-direction to yield nucleoside 5'-phosphates.</text>
        <dbReference type="EC" id="3.1.13.1"/>
    </reaction>
</comment>
<feature type="compositionally biased region" description="Basic and acidic residues" evidence="9">
    <location>
        <begin position="852"/>
        <end position="861"/>
    </location>
</feature>
<dbReference type="EC" id="3.1.13.1" evidence="8"/>
<feature type="region of interest" description="Disordered" evidence="9">
    <location>
        <begin position="744"/>
        <end position="764"/>
    </location>
</feature>
<feature type="region of interest" description="Disordered" evidence="9">
    <location>
        <begin position="783"/>
        <end position="861"/>
    </location>
</feature>
<dbReference type="SMART" id="SM00357">
    <property type="entry name" value="CSP"/>
    <property type="match status" value="1"/>
</dbReference>
<evidence type="ECO:0000313" key="10">
    <source>
        <dbReference type="EMBL" id="SPY27102.1"/>
    </source>
</evidence>
<evidence type="ECO:0000256" key="2">
    <source>
        <dbReference type="ARBA" id="ARBA00004496"/>
    </source>
</evidence>
<dbReference type="InterPro" id="IPR004476">
    <property type="entry name" value="RNase_II/RNase_R"/>
</dbReference>
<dbReference type="SMART" id="SM00955">
    <property type="entry name" value="RNB"/>
    <property type="match status" value="1"/>
</dbReference>
<dbReference type="RefSeq" id="WP_005301632.1">
    <property type="nucleotide sequence ID" value="NZ_PYOG01000027.1"/>
</dbReference>
<evidence type="ECO:0000256" key="8">
    <source>
        <dbReference type="HAMAP-Rule" id="MF_01895"/>
    </source>
</evidence>
<dbReference type="Gene3D" id="2.40.50.140">
    <property type="entry name" value="Nucleic acid-binding proteins"/>
    <property type="match status" value="2"/>
</dbReference>
<name>A0A2T3QEG7_PHODM</name>
<dbReference type="Pfam" id="PF17876">
    <property type="entry name" value="CSD2"/>
    <property type="match status" value="1"/>
</dbReference>
<dbReference type="PROSITE" id="PS50126">
    <property type="entry name" value="S1"/>
    <property type="match status" value="1"/>
</dbReference>
<organism evidence="10 11">
    <name type="scientific">Photobacterium damselae</name>
    <dbReference type="NCBI Taxonomy" id="38293"/>
    <lineage>
        <taxon>Bacteria</taxon>
        <taxon>Pseudomonadati</taxon>
        <taxon>Pseudomonadota</taxon>
        <taxon>Gammaproteobacteria</taxon>
        <taxon>Vibrionales</taxon>
        <taxon>Vibrionaceae</taxon>
        <taxon>Photobacterium</taxon>
    </lineage>
</organism>
<dbReference type="PANTHER" id="PTHR23355:SF9">
    <property type="entry name" value="DIS3-LIKE EXONUCLEASE 2"/>
    <property type="match status" value="1"/>
</dbReference>
<dbReference type="CDD" id="cd04471">
    <property type="entry name" value="S1_RNase_R"/>
    <property type="match status" value="1"/>
</dbReference>
<dbReference type="NCBIfam" id="NF008648">
    <property type="entry name" value="PRK11642.1"/>
    <property type="match status" value="1"/>
</dbReference>
<dbReference type="NCBIfam" id="TIGR02063">
    <property type="entry name" value="RNase_R"/>
    <property type="match status" value="1"/>
</dbReference>
<dbReference type="PANTHER" id="PTHR23355">
    <property type="entry name" value="RIBONUCLEASE"/>
    <property type="match status" value="1"/>
</dbReference>
<evidence type="ECO:0000256" key="3">
    <source>
        <dbReference type="ARBA" id="ARBA00022490"/>
    </source>
</evidence>
<dbReference type="InterPro" id="IPR022966">
    <property type="entry name" value="RNase_II/R_CS"/>
</dbReference>
<dbReference type="Pfam" id="PF08461">
    <property type="entry name" value="WHD_RNase_R"/>
    <property type="match status" value="1"/>
</dbReference>
<evidence type="ECO:0000256" key="4">
    <source>
        <dbReference type="ARBA" id="ARBA00022722"/>
    </source>
</evidence>
<dbReference type="Proteomes" id="UP000251647">
    <property type="component" value="Unassembled WGS sequence"/>
</dbReference>
<dbReference type="InterPro" id="IPR013223">
    <property type="entry name" value="RNase_B_OB_dom"/>
</dbReference>
<dbReference type="EMBL" id="UATL01000001">
    <property type="protein sequence ID" value="SPY27102.1"/>
    <property type="molecule type" value="Genomic_DNA"/>
</dbReference>
<evidence type="ECO:0000256" key="6">
    <source>
        <dbReference type="ARBA" id="ARBA00022839"/>
    </source>
</evidence>
<evidence type="ECO:0000313" key="11">
    <source>
        <dbReference type="Proteomes" id="UP000251647"/>
    </source>
</evidence>
<dbReference type="InterPro" id="IPR050180">
    <property type="entry name" value="RNR_Ribonuclease"/>
</dbReference>
<feature type="region of interest" description="Disordered" evidence="9">
    <location>
        <begin position="1"/>
        <end position="20"/>
    </location>
</feature>
<dbReference type="InterPro" id="IPR011805">
    <property type="entry name" value="RNase_R"/>
</dbReference>
<dbReference type="Pfam" id="PF00773">
    <property type="entry name" value="RNB"/>
    <property type="match status" value="1"/>
</dbReference>
<evidence type="ECO:0000256" key="9">
    <source>
        <dbReference type="SAM" id="MobiDB-lite"/>
    </source>
</evidence>
<dbReference type="GO" id="GO:0005829">
    <property type="term" value="C:cytosol"/>
    <property type="evidence" value="ECO:0007669"/>
    <property type="project" value="TreeGrafter"/>
</dbReference>